<name>A0ABW8C4Q1_9ACTN</name>
<gene>
    <name evidence="1" type="ORF">ACIGXA_07755</name>
</gene>
<evidence type="ECO:0000313" key="1">
    <source>
        <dbReference type="EMBL" id="MFI9100406.1"/>
    </source>
</evidence>
<dbReference type="Pfam" id="PF26421">
    <property type="entry name" value="Avidin_like"/>
    <property type="match status" value="1"/>
</dbReference>
<dbReference type="Proteomes" id="UP001614394">
    <property type="component" value="Unassembled WGS sequence"/>
</dbReference>
<dbReference type="RefSeq" id="WP_250979218.1">
    <property type="nucleotide sequence ID" value="NZ_JBITYG010000002.1"/>
</dbReference>
<protein>
    <recommendedName>
        <fullName evidence="3">N-acetylglutamate synthase</fullName>
    </recommendedName>
</protein>
<dbReference type="InterPro" id="IPR058595">
    <property type="entry name" value="Avidin-like"/>
</dbReference>
<sequence length="111" mass="11832">MSYDGRVFRSHAAETAAGDATPTGHYHQSGDLVWAEFSGGAVRLGRLVGTAGPDGVLTAAYSQVLADGQVVCGTCLSTPEPLPDGRVRLREDWERTDGSRGTSWIEEVPRD</sequence>
<organism evidence="1 2">
    <name type="scientific">Streptomyces fildesensis</name>
    <dbReference type="NCBI Taxonomy" id="375757"/>
    <lineage>
        <taxon>Bacteria</taxon>
        <taxon>Bacillati</taxon>
        <taxon>Actinomycetota</taxon>
        <taxon>Actinomycetes</taxon>
        <taxon>Kitasatosporales</taxon>
        <taxon>Streptomycetaceae</taxon>
        <taxon>Streptomyces</taxon>
    </lineage>
</organism>
<evidence type="ECO:0000313" key="2">
    <source>
        <dbReference type="Proteomes" id="UP001614394"/>
    </source>
</evidence>
<dbReference type="EMBL" id="JBITYG010000002">
    <property type="protein sequence ID" value="MFI9100406.1"/>
    <property type="molecule type" value="Genomic_DNA"/>
</dbReference>
<accession>A0ABW8C4Q1</accession>
<reference evidence="1 2" key="1">
    <citation type="submission" date="2024-10" db="EMBL/GenBank/DDBJ databases">
        <title>The Natural Products Discovery Center: Release of the First 8490 Sequenced Strains for Exploring Actinobacteria Biosynthetic Diversity.</title>
        <authorList>
            <person name="Kalkreuter E."/>
            <person name="Kautsar S.A."/>
            <person name="Yang D."/>
            <person name="Bader C.D."/>
            <person name="Teijaro C.N."/>
            <person name="Fluegel L."/>
            <person name="Davis C.M."/>
            <person name="Simpson J.R."/>
            <person name="Lauterbach L."/>
            <person name="Steele A.D."/>
            <person name="Gui C."/>
            <person name="Meng S."/>
            <person name="Li G."/>
            <person name="Viehrig K."/>
            <person name="Ye F."/>
            <person name="Su P."/>
            <person name="Kiefer A.F."/>
            <person name="Nichols A."/>
            <person name="Cepeda A.J."/>
            <person name="Yan W."/>
            <person name="Fan B."/>
            <person name="Jiang Y."/>
            <person name="Adhikari A."/>
            <person name="Zheng C.-J."/>
            <person name="Schuster L."/>
            <person name="Cowan T.M."/>
            <person name="Smanski M.J."/>
            <person name="Chevrette M.G."/>
            <person name="De Carvalho L.P.S."/>
            <person name="Shen B."/>
        </authorList>
    </citation>
    <scope>NUCLEOTIDE SEQUENCE [LARGE SCALE GENOMIC DNA]</scope>
    <source>
        <strain evidence="1 2">NPDC053399</strain>
    </source>
</reference>
<comment type="caution">
    <text evidence="1">The sequence shown here is derived from an EMBL/GenBank/DDBJ whole genome shotgun (WGS) entry which is preliminary data.</text>
</comment>
<evidence type="ECO:0008006" key="3">
    <source>
        <dbReference type="Google" id="ProtNLM"/>
    </source>
</evidence>
<proteinExistence type="predicted"/>
<keyword evidence="2" id="KW-1185">Reference proteome</keyword>